<keyword evidence="1" id="KW-1133">Transmembrane helix</keyword>
<evidence type="ECO:0000313" key="3">
    <source>
        <dbReference type="Proteomes" id="UP000034246"/>
    </source>
</evidence>
<gene>
    <name evidence="2" type="ORF">UT39_C0027G0001</name>
</gene>
<proteinExistence type="predicted"/>
<sequence length="105" mass="11115">MLLAQDVLNINPSASFSNLNNITFQSFISIAISFVLIVTAVILFFVIIGGGLAVILSGGNQQNQQKGQSAITAGVIGLLIVFGAWAIMTLLQSFFGINLLTFNIP</sequence>
<name>A0A0G0N319_9BACT</name>
<feature type="transmembrane region" description="Helical" evidence="1">
    <location>
        <begin position="27"/>
        <end position="58"/>
    </location>
</feature>
<dbReference type="EMBL" id="LBWP01000027">
    <property type="protein sequence ID" value="KKR09828.1"/>
    <property type="molecule type" value="Genomic_DNA"/>
</dbReference>
<keyword evidence="1" id="KW-0472">Membrane</keyword>
<dbReference type="Proteomes" id="UP000034246">
    <property type="component" value="Unassembled WGS sequence"/>
</dbReference>
<accession>A0A0G0N319</accession>
<protein>
    <submittedName>
        <fullName evidence="2">Uncharacterized protein</fullName>
    </submittedName>
</protein>
<evidence type="ECO:0000256" key="1">
    <source>
        <dbReference type="SAM" id="Phobius"/>
    </source>
</evidence>
<evidence type="ECO:0000313" key="2">
    <source>
        <dbReference type="EMBL" id="KKR09828.1"/>
    </source>
</evidence>
<organism evidence="2 3">
    <name type="scientific">Candidatus Woesebacteria bacterium GW2011_GWA1_39_21</name>
    <dbReference type="NCBI Taxonomy" id="1618550"/>
    <lineage>
        <taxon>Bacteria</taxon>
        <taxon>Candidatus Woeseibacteriota</taxon>
    </lineage>
</organism>
<dbReference type="AlphaFoldDB" id="A0A0G0N319"/>
<comment type="caution">
    <text evidence="2">The sequence shown here is derived from an EMBL/GenBank/DDBJ whole genome shotgun (WGS) entry which is preliminary data.</text>
</comment>
<feature type="transmembrane region" description="Helical" evidence="1">
    <location>
        <begin position="70"/>
        <end position="95"/>
    </location>
</feature>
<keyword evidence="1" id="KW-0812">Transmembrane</keyword>
<reference evidence="2 3" key="1">
    <citation type="journal article" date="2015" name="Nature">
        <title>rRNA introns, odd ribosomes, and small enigmatic genomes across a large radiation of phyla.</title>
        <authorList>
            <person name="Brown C.T."/>
            <person name="Hug L.A."/>
            <person name="Thomas B.C."/>
            <person name="Sharon I."/>
            <person name="Castelle C.J."/>
            <person name="Singh A."/>
            <person name="Wilkins M.J."/>
            <person name="Williams K.H."/>
            <person name="Banfield J.F."/>
        </authorList>
    </citation>
    <scope>NUCLEOTIDE SEQUENCE [LARGE SCALE GENOMIC DNA]</scope>
</reference>